<keyword evidence="3" id="KW-1185">Reference proteome</keyword>
<organism evidence="2 3">
    <name type="scientific">Candidatus Electrothrix marina</name>
    <dbReference type="NCBI Taxonomy" id="1859130"/>
    <lineage>
        <taxon>Bacteria</taxon>
        <taxon>Pseudomonadati</taxon>
        <taxon>Thermodesulfobacteriota</taxon>
        <taxon>Desulfobulbia</taxon>
        <taxon>Desulfobulbales</taxon>
        <taxon>Desulfobulbaceae</taxon>
        <taxon>Candidatus Electrothrix</taxon>
    </lineage>
</organism>
<comment type="caution">
    <text evidence="2">The sequence shown here is derived from an EMBL/GenBank/DDBJ whole genome shotgun (WGS) entry which is preliminary data.</text>
</comment>
<protein>
    <recommendedName>
        <fullName evidence="4">Coiled coil domain-containing protein</fullName>
    </recommendedName>
</protein>
<reference evidence="2 3" key="1">
    <citation type="submission" date="2017-01" db="EMBL/GenBank/DDBJ databases">
        <title>The cable genome- insights into the physiology and evolution of filamentous bacteria capable of sulfide oxidation via long distance electron transfer.</title>
        <authorList>
            <person name="Schreiber L."/>
            <person name="Bjerg J.T."/>
            <person name="Boggild A."/>
            <person name="Van De Vossenberg J."/>
            <person name="Meysman F."/>
            <person name="Nielsen L.P."/>
            <person name="Schramm A."/>
            <person name="Kjeldsen K.U."/>
        </authorList>
    </citation>
    <scope>NUCLEOTIDE SEQUENCE [LARGE SCALE GENOMIC DNA]</scope>
    <source>
        <strain evidence="2">A5</strain>
    </source>
</reference>
<feature type="coiled-coil region" evidence="1">
    <location>
        <begin position="8"/>
        <end position="64"/>
    </location>
</feature>
<name>A0A444JGW6_9BACT</name>
<proteinExistence type="predicted"/>
<evidence type="ECO:0000313" key="3">
    <source>
        <dbReference type="Proteomes" id="UP000288892"/>
    </source>
</evidence>
<dbReference type="Gene3D" id="1.20.120.20">
    <property type="entry name" value="Apolipoprotein"/>
    <property type="match status" value="1"/>
</dbReference>
<evidence type="ECO:0008006" key="4">
    <source>
        <dbReference type="Google" id="ProtNLM"/>
    </source>
</evidence>
<dbReference type="SUPFAM" id="SSF58113">
    <property type="entry name" value="Apolipoprotein A-I"/>
    <property type="match status" value="1"/>
</dbReference>
<sequence length="96" mass="10976">MSEKELYRQKMKARFDELMADIDKLKAKASGASVDMKLKLTHHIKEIEEKVDEGKAKLAELGNTNEERWESVKEGVESGWEALKHAVKDVSAKFKE</sequence>
<dbReference type="AlphaFoldDB" id="A0A444JGW6"/>
<keyword evidence="1" id="KW-0175">Coiled coil</keyword>
<gene>
    <name evidence="2" type="ORF">VU01_10209</name>
</gene>
<evidence type="ECO:0000256" key="1">
    <source>
        <dbReference type="SAM" id="Coils"/>
    </source>
</evidence>
<dbReference type="Proteomes" id="UP000288892">
    <property type="component" value="Unassembled WGS sequence"/>
</dbReference>
<dbReference type="EMBL" id="MTKS01000020">
    <property type="protein sequence ID" value="RWX52323.1"/>
    <property type="molecule type" value="Genomic_DNA"/>
</dbReference>
<evidence type="ECO:0000313" key="2">
    <source>
        <dbReference type="EMBL" id="RWX52323.1"/>
    </source>
</evidence>
<accession>A0A444JGW6</accession>